<dbReference type="AlphaFoldDB" id="C7BJ35"/>
<evidence type="ECO:0000313" key="1">
    <source>
        <dbReference type="EMBL" id="CAQ82539.1"/>
    </source>
</evidence>
<dbReference type="Proteomes" id="UP000002747">
    <property type="component" value="Chromosome"/>
</dbReference>
<organism evidence="1 2">
    <name type="scientific">Photorhabdus asymbiotica subsp. asymbiotica (strain ATCC 43949 / 3105-77)</name>
    <name type="common">Xenorhabdus luminescens (strain 2)</name>
    <dbReference type="NCBI Taxonomy" id="553480"/>
    <lineage>
        <taxon>Bacteria</taxon>
        <taxon>Pseudomonadati</taxon>
        <taxon>Pseudomonadota</taxon>
        <taxon>Gammaproteobacteria</taxon>
        <taxon>Enterobacterales</taxon>
        <taxon>Morganellaceae</taxon>
        <taxon>Photorhabdus</taxon>
    </lineage>
</organism>
<sequence length="81" mass="9478">MIERKNMLEYSVGSSADRDDLYAELSFNRVQWGEISLSEDKKSVNIIIYPDNNILEFRYDEFLHIVEKAKAHLLSLEPLSE</sequence>
<name>C7BJ35_PHOAA</name>
<proteinExistence type="predicted"/>
<evidence type="ECO:0000313" key="2">
    <source>
        <dbReference type="Proteomes" id="UP000002747"/>
    </source>
</evidence>
<gene>
    <name evidence="1" type="ordered locus">PAU_00446</name>
</gene>
<dbReference type="EMBL" id="FM162591">
    <property type="protein sequence ID" value="CAQ82539.1"/>
    <property type="molecule type" value="Genomic_DNA"/>
</dbReference>
<dbReference type="STRING" id="291112.PAU_00446"/>
<reference evidence="1 2" key="1">
    <citation type="journal article" date="2009" name="BMC Genomics">
        <title>Comparative genomics of the emerging human pathogen Photorhabdus asymbiotica with the insect pathogen Photorhabdus luminescens.</title>
        <authorList>
            <person name="Wilkinson P."/>
            <person name="Waterfield N.R."/>
            <person name="Crossman L."/>
            <person name="Corton C."/>
            <person name="Sanchez-Contreras M."/>
            <person name="Vlisidou I."/>
            <person name="Barron A."/>
            <person name="Bignell A."/>
            <person name="Clark L."/>
            <person name="Ormond D."/>
            <person name="Mayho M."/>
            <person name="Bason N."/>
            <person name="Smith F."/>
            <person name="Simmonds M."/>
            <person name="Churcher C."/>
            <person name="Harris D."/>
            <person name="Thompson N.R."/>
            <person name="Quail M."/>
            <person name="Parkhill J."/>
            <person name="ffrench-Constant R.H."/>
        </authorList>
    </citation>
    <scope>NUCLEOTIDE SEQUENCE [LARGE SCALE GENOMIC DNA]</scope>
    <source>
        <strain evidence="2">ATCC 43949 / 3105-77</strain>
    </source>
</reference>
<dbReference type="eggNOG" id="ENOG50347DN">
    <property type="taxonomic scope" value="Bacteria"/>
</dbReference>
<accession>C7BJ35</accession>
<dbReference type="KEGG" id="pay:PAU_00446"/>
<protein>
    <submittedName>
        <fullName evidence="1">Uncharacterized protein</fullName>
    </submittedName>
</protein>